<dbReference type="EMBL" id="KJ019125">
    <property type="protein sequence ID" value="AIX37521.1"/>
    <property type="molecule type" value="Genomic_DNA"/>
</dbReference>
<dbReference type="Proteomes" id="UP000185379">
    <property type="component" value="Segment"/>
</dbReference>
<dbReference type="Proteomes" id="UP000185352">
    <property type="component" value="Segment"/>
</dbReference>
<dbReference type="EMBL" id="KJ019136">
    <property type="protein sequence ID" value="AIX39901.1"/>
    <property type="molecule type" value="Genomic_DNA"/>
</dbReference>
<dbReference type="EMBL" id="KJ019057">
    <property type="protein sequence ID" value="AIX21280.1"/>
    <property type="molecule type" value="Genomic_DNA"/>
</dbReference>
<dbReference type="EMBL" id="KJ019112">
    <property type="protein sequence ID" value="AIX34654.1"/>
    <property type="molecule type" value="Genomic_DNA"/>
</dbReference>
<dbReference type="EMBL" id="KJ019139">
    <property type="protein sequence ID" value="AIX40538.1"/>
    <property type="molecule type" value="Genomic_DNA"/>
</dbReference>
<protein>
    <submittedName>
        <fullName evidence="25">Uncharacterized protein</fullName>
    </submittedName>
</protein>
<dbReference type="EMBL" id="KJ019160">
    <property type="protein sequence ID" value="AIX46012.1"/>
    <property type="molecule type" value="Genomic_DNA"/>
</dbReference>
<dbReference type="Proteomes" id="UP000033003">
    <property type="component" value="Segment"/>
</dbReference>
<dbReference type="EMBL" id="KJ019124">
    <property type="protein sequence ID" value="AIX37303.1"/>
    <property type="molecule type" value="Genomic_DNA"/>
</dbReference>
<evidence type="ECO:0000313" key="8">
    <source>
        <dbReference type="EMBL" id="AIX18761.1"/>
    </source>
</evidence>
<dbReference type="EMBL" id="KJ019165">
    <property type="protein sequence ID" value="AIX47092.1"/>
    <property type="molecule type" value="Genomic_DNA"/>
</dbReference>
<evidence type="ECO:0000313" key="13">
    <source>
        <dbReference type="EMBL" id="AIX21280.1"/>
    </source>
</evidence>
<dbReference type="Proteomes" id="UP000185362">
    <property type="component" value="Segment"/>
</dbReference>
<dbReference type="EMBL" id="KJ019034">
    <property type="protein sequence ID" value="AIX16081.1"/>
    <property type="molecule type" value="Genomic_DNA"/>
</dbReference>
<dbReference type="EMBL" id="KJ019032">
    <property type="protein sequence ID" value="AIX15653.1"/>
    <property type="molecule type" value="Genomic_DNA"/>
</dbReference>
<dbReference type="EMBL" id="KJ019035">
    <property type="protein sequence ID" value="AIX16297.1"/>
    <property type="molecule type" value="Genomic_DNA"/>
</dbReference>
<dbReference type="Proteomes" id="UP000185374">
    <property type="component" value="Segment"/>
</dbReference>
<evidence type="ECO:0000313" key="11">
    <source>
        <dbReference type="EMBL" id="AIX19632.1"/>
    </source>
</evidence>
<dbReference type="EMBL" id="KJ019073">
    <property type="protein sequence ID" value="AIX24954.1"/>
    <property type="molecule type" value="Genomic_DNA"/>
</dbReference>
<accession>A0A0E3FU05</accession>
<dbReference type="EMBL" id="KJ019079">
    <property type="protein sequence ID" value="AIX26254.1"/>
    <property type="molecule type" value="Genomic_DNA"/>
</dbReference>
<evidence type="ECO:0000313" key="34">
    <source>
        <dbReference type="EMBL" id="AIX37739.1"/>
    </source>
</evidence>
<evidence type="ECO:0000313" key="32">
    <source>
        <dbReference type="EMBL" id="AIX37303.1"/>
    </source>
</evidence>
<dbReference type="EMBL" id="KJ019130">
    <property type="protein sequence ID" value="AIX38608.1"/>
    <property type="molecule type" value="Genomic_DNA"/>
</dbReference>
<evidence type="ECO:0000313" key="17">
    <source>
        <dbReference type="EMBL" id="AIX24954.1"/>
    </source>
</evidence>
<dbReference type="EMBL" id="KJ019062">
    <property type="protein sequence ID" value="AIX22510.1"/>
    <property type="molecule type" value="Genomic_DNA"/>
</dbReference>
<dbReference type="Proteomes" id="UP000185372">
    <property type="component" value="Genome"/>
</dbReference>
<dbReference type="Proteomes" id="UP000185348">
    <property type="component" value="Segment"/>
</dbReference>
<evidence type="ECO:0000313" key="41">
    <source>
        <dbReference type="EMBL" id="AIX40756.1"/>
    </source>
</evidence>
<dbReference type="Proteomes" id="UP000185360">
    <property type="component" value="Genome"/>
</dbReference>
<evidence type="ECO:0000313" key="36">
    <source>
        <dbReference type="EMBL" id="AIX38390.1"/>
    </source>
</evidence>
<dbReference type="Proteomes" id="UP000185367">
    <property type="component" value="Segment"/>
</dbReference>
<dbReference type="Proteomes" id="UP000185377">
    <property type="component" value="Segment"/>
</dbReference>
<dbReference type="EMBL" id="KJ019129">
    <property type="protein sequence ID" value="AIX38390.1"/>
    <property type="molecule type" value="Genomic_DNA"/>
</dbReference>
<dbReference type="EMBL" id="KJ019119">
    <property type="protein sequence ID" value="AIX36159.1"/>
    <property type="molecule type" value="Genomic_DNA"/>
</dbReference>
<evidence type="ECO:0000313" key="20">
    <source>
        <dbReference type="EMBL" id="AIX25819.1"/>
    </source>
</evidence>
<dbReference type="Proteomes" id="UP000185366">
    <property type="component" value="Segment"/>
</dbReference>
<evidence type="ECO:0000313" key="33">
    <source>
        <dbReference type="EMBL" id="AIX37521.1"/>
    </source>
</evidence>
<dbReference type="EMBL" id="KJ019074">
    <property type="protein sequence ID" value="AIX25171.1"/>
    <property type="molecule type" value="Genomic_DNA"/>
</dbReference>
<evidence type="ECO:0000313" key="4">
    <source>
        <dbReference type="EMBL" id="AIX15653.1"/>
    </source>
</evidence>
<dbReference type="Proteomes" id="UP000185344">
    <property type="component" value="Segment"/>
</dbReference>
<evidence type="ECO:0000313" key="3">
    <source>
        <dbReference type="EMBL" id="AIX15433.1"/>
    </source>
</evidence>
<evidence type="ECO:0000313" key="22">
    <source>
        <dbReference type="EMBL" id="AIX26472.1"/>
    </source>
</evidence>
<evidence type="ECO:0000313" key="15">
    <source>
        <dbReference type="EMBL" id="AIX24301.1"/>
    </source>
</evidence>
<dbReference type="Proteomes" id="UP000185358">
    <property type="component" value="Segment"/>
</dbReference>
<evidence type="ECO:0000313" key="6">
    <source>
        <dbReference type="EMBL" id="AIX16297.1"/>
    </source>
</evidence>
<dbReference type="EMBL" id="KJ019047">
    <property type="protein sequence ID" value="AIX18979.1"/>
    <property type="molecule type" value="Genomic_DNA"/>
</dbReference>
<dbReference type="Proteomes" id="UP000185347">
    <property type="component" value="Segment"/>
</dbReference>
<dbReference type="Proteomes" id="UP000185382">
    <property type="component" value="Segment"/>
</dbReference>
<evidence type="ECO:0000313" key="10">
    <source>
        <dbReference type="EMBL" id="AIX19197.1"/>
    </source>
</evidence>
<evidence type="ECO:0000313" key="28">
    <source>
        <dbReference type="EMBL" id="AIX35939.1"/>
    </source>
</evidence>
<dbReference type="EMBL" id="KJ019077">
    <property type="protein sequence ID" value="AIX25819.1"/>
    <property type="molecule type" value="Genomic_DNA"/>
</dbReference>
<evidence type="ECO:0000313" key="42">
    <source>
        <dbReference type="EMBL" id="AIX46012.1"/>
    </source>
</evidence>
<dbReference type="Proteomes" id="UP000185365">
    <property type="component" value="Segment"/>
</dbReference>
<evidence type="ECO:0000313" key="16">
    <source>
        <dbReference type="EMBL" id="AIX24735.1"/>
    </source>
</evidence>
<evidence type="ECO:0000313" key="26">
    <source>
        <dbReference type="EMBL" id="AIX35298.1"/>
    </source>
</evidence>
<dbReference type="Proteomes" id="UP000185361">
    <property type="component" value="Segment"/>
</dbReference>
<evidence type="ECO:0000313" key="19">
    <source>
        <dbReference type="EMBL" id="AIX25389.1"/>
    </source>
</evidence>
<evidence type="ECO:0000313" key="14">
    <source>
        <dbReference type="EMBL" id="AIX22510.1"/>
    </source>
</evidence>
<dbReference type="EMBL" id="KJ019118">
    <property type="protein sequence ID" value="AIX35939.1"/>
    <property type="molecule type" value="Genomic_DNA"/>
</dbReference>
<dbReference type="EMBL" id="KJ019117">
    <property type="protein sequence ID" value="AIX35720.1"/>
    <property type="molecule type" value="Genomic_DNA"/>
</dbReference>
<organism evidence="25 48">
    <name type="scientific">Synechococcus phage ACG-2014d</name>
    <dbReference type="NCBI Taxonomy" id="1493509"/>
    <lineage>
        <taxon>Viruses</taxon>
        <taxon>Duplodnaviria</taxon>
        <taxon>Heunggongvirae</taxon>
        <taxon>Uroviricota</taxon>
        <taxon>Caudoviricetes</taxon>
        <taxon>Pantevenvirales</taxon>
        <taxon>Kyanoviridae</taxon>
        <taxon>Lowelvirus</taxon>
        <taxon>Lowelvirus tuscon4d</taxon>
    </lineage>
</organism>
<dbReference type="EMBL" id="KJ019075">
    <property type="protein sequence ID" value="AIX25389.1"/>
    <property type="molecule type" value="Genomic_DNA"/>
</dbReference>
<evidence type="ECO:0000313" key="24">
    <source>
        <dbReference type="EMBL" id="AIX34654.1"/>
    </source>
</evidence>
<dbReference type="GeneID" id="24171586"/>
<evidence type="ECO:0000313" key="37">
    <source>
        <dbReference type="EMBL" id="AIX38608.1"/>
    </source>
</evidence>
<dbReference type="Proteomes" id="UP000185356">
    <property type="component" value="Segment"/>
</dbReference>
<dbReference type="OrthoDB" id="19545at10239"/>
<dbReference type="Proteomes" id="UP000185355">
    <property type="component" value="Segment"/>
</dbReference>
<evidence type="ECO:0000313" key="9">
    <source>
        <dbReference type="EMBL" id="AIX18979.1"/>
    </source>
</evidence>
<dbReference type="Proteomes" id="UP000185363">
    <property type="component" value="Segment"/>
</dbReference>
<dbReference type="EMBL" id="KJ019126">
    <property type="protein sequence ID" value="AIX37739.1"/>
    <property type="molecule type" value="Genomic_DNA"/>
</dbReference>
<evidence type="ECO:0000313" key="27">
    <source>
        <dbReference type="EMBL" id="AIX35720.1"/>
    </source>
</evidence>
<dbReference type="Proteomes" id="UP000185346">
    <property type="component" value="Segment"/>
</dbReference>
<evidence type="ECO:0000313" key="12">
    <source>
        <dbReference type="EMBL" id="AIX21063.1"/>
    </source>
</evidence>
<dbReference type="Proteomes" id="UP000185383">
    <property type="component" value="Segment"/>
</dbReference>
<evidence type="ECO:0000313" key="47">
    <source>
        <dbReference type="Proteomes" id="UP000185343"/>
    </source>
</evidence>
<dbReference type="EMBL" id="KJ019031">
    <property type="protein sequence ID" value="AIX15433.1"/>
    <property type="molecule type" value="Genomic_DNA"/>
</dbReference>
<dbReference type="Proteomes" id="UP000185354">
    <property type="component" value="Segment"/>
</dbReference>
<evidence type="ECO:0000313" key="1">
    <source>
        <dbReference type="EMBL" id="AIX14788.1"/>
    </source>
</evidence>
<dbReference type="EMBL" id="KJ019072">
    <property type="protein sequence ID" value="AIX24735.1"/>
    <property type="molecule type" value="Genomic_DNA"/>
</dbReference>
<dbReference type="EMBL" id="KJ019080">
    <property type="protein sequence ID" value="AIX26472.1"/>
    <property type="molecule type" value="Genomic_DNA"/>
</dbReference>
<dbReference type="EMBL" id="KJ019050">
    <property type="protein sequence ID" value="AIX19632.1"/>
    <property type="molecule type" value="Genomic_DNA"/>
</dbReference>
<evidence type="ECO:0000313" key="23">
    <source>
        <dbReference type="EMBL" id="AIX27108.1"/>
    </source>
</evidence>
<dbReference type="Proteomes" id="UP000185351">
    <property type="component" value="Segment"/>
</dbReference>
<evidence type="ECO:0000313" key="29">
    <source>
        <dbReference type="EMBL" id="AIX36159.1"/>
    </source>
</evidence>
<dbReference type="EMBL" id="KJ019070">
    <property type="protein sequence ID" value="AIX24301.1"/>
    <property type="molecule type" value="Genomic_DNA"/>
</dbReference>
<evidence type="ECO:0000313" key="35">
    <source>
        <dbReference type="EMBL" id="AIX37957.1"/>
    </source>
</evidence>
<keyword evidence="49" id="KW-1185">Reference proteome</keyword>
<dbReference type="Proteomes" id="UP000185381">
    <property type="component" value="Genome"/>
</dbReference>
<evidence type="ECO:0000313" key="7">
    <source>
        <dbReference type="EMBL" id="AIX16482.1"/>
    </source>
</evidence>
<dbReference type="Proteomes" id="UP000185373">
    <property type="component" value="Segment"/>
</dbReference>
<evidence type="ECO:0000313" key="2">
    <source>
        <dbReference type="EMBL" id="AIX15006.1"/>
    </source>
</evidence>
<dbReference type="EMBL" id="KJ019131">
    <property type="protein sequence ID" value="AIX38826.1"/>
    <property type="molecule type" value="Genomic_DNA"/>
</dbReference>
<dbReference type="EMBL" id="KJ019046">
    <property type="protein sequence ID" value="AIX18761.1"/>
    <property type="molecule type" value="Genomic_DNA"/>
</dbReference>
<dbReference type="Proteomes" id="UP000185364">
    <property type="component" value="Segment"/>
</dbReference>
<evidence type="ECO:0000313" key="30">
    <source>
        <dbReference type="EMBL" id="AIX36377.1"/>
    </source>
</evidence>
<dbReference type="Proteomes" id="UP000220606">
    <property type="component" value="Segment"/>
</dbReference>
<dbReference type="Proteomes" id="UP000185385">
    <property type="component" value="Segment"/>
</dbReference>
<evidence type="ECO:0000313" key="25">
    <source>
        <dbReference type="EMBL" id="AIX34875.1"/>
    </source>
</evidence>
<dbReference type="EMBL" id="KJ019083">
    <property type="protein sequence ID" value="AIX27108.1"/>
    <property type="molecule type" value="Genomic_DNA"/>
</dbReference>
<evidence type="ECO:0000313" key="18">
    <source>
        <dbReference type="EMBL" id="AIX25171.1"/>
    </source>
</evidence>
<dbReference type="EMBL" id="KJ019036">
    <property type="protein sequence ID" value="AIX16482.1"/>
    <property type="molecule type" value="Genomic_DNA"/>
</dbReference>
<dbReference type="EMBL" id="KJ019028">
    <property type="protein sequence ID" value="AIX14788.1"/>
    <property type="molecule type" value="Genomic_DNA"/>
</dbReference>
<dbReference type="Proteomes" id="UP000185357">
    <property type="component" value="Segment"/>
</dbReference>
<evidence type="ECO:0000313" key="49">
    <source>
        <dbReference type="Proteomes" id="UP000185365"/>
    </source>
</evidence>
<dbReference type="KEGG" id="vg:24171586"/>
<evidence type="ECO:0000313" key="46">
    <source>
        <dbReference type="Proteomes" id="UP000033003"/>
    </source>
</evidence>
<gene>
    <name evidence="39" type="ORF">Syn7803C102_175</name>
    <name evidence="40" type="ORF">Syn7803C108_176</name>
    <name evidence="41" type="ORF">Syn7803C109_175</name>
    <name evidence="42" type="ORF">Syn7803C35_175</name>
    <name evidence="43" type="ORF">Syn7803C37_176</name>
    <name evidence="44" type="ORF">Syn7803C39_175</name>
    <name evidence="45" type="ORF">Syn7803C40_176</name>
    <name evidence="1" type="ORF">Syn7803C45_177</name>
    <name evidence="2" type="ORF">Syn7803C46_175</name>
    <name evidence="3" type="ORF">Syn7803C48_175</name>
    <name evidence="4" type="ORF">Syn7803C49_177</name>
    <name evidence="5" type="ORF">Syn7803C54_176</name>
    <name evidence="6" type="ORF">Syn7803C55_172</name>
    <name evidence="7" type="ORF">Syn7803C57_175</name>
    <name evidence="8" type="ORF">Syn7803C72_175</name>
    <name evidence="9" type="ORF">Syn7803C73_175</name>
    <name evidence="10" type="ORF">Syn7803C75_175</name>
    <name evidence="11" type="ORF">Syn7803C77_175</name>
    <name evidence="12" type="ORF">Syn7803C88_175</name>
    <name evidence="13" type="ORF">Syn7803C89_175</name>
    <name evidence="14" type="ORF">Syn7803C93_176</name>
    <name evidence="15" type="ORF">Syn7803US104_176</name>
    <name evidence="16" type="ORF">Syn7803US108_175</name>
    <name evidence="17" type="ORF">Syn7803US109_176</name>
    <name evidence="18" type="ORF">Syn7803US110_175</name>
    <name evidence="19" type="ORF">Syn7803US111_174</name>
    <name evidence="20" type="ORF">Syn7803US113_175</name>
    <name evidence="21" type="ORF">Syn7803US115_174</name>
    <name evidence="22" type="ORF">Syn7803US116_175</name>
    <name evidence="23" type="ORF">Syn7803US122_175</name>
    <name evidence="24" type="ORF">Syn7803US59_175</name>
    <name evidence="25" type="ORF">Syn7803US5_177</name>
    <name evidence="26" type="ORF">Syn7803US61_174</name>
    <name evidence="27" type="ORF">Syn7803US63_174</name>
    <name evidence="28" type="ORF">Syn7803US64_176</name>
    <name evidence="29" type="ORF">Syn7803US65_177</name>
    <name evidence="30" type="ORF">Syn7803US71_175</name>
    <name evidence="31" type="ORF">Syn7803US78_175</name>
    <name evidence="32" type="ORF">Syn7803US80_177</name>
    <name evidence="33" type="ORF">Syn7803US82_175</name>
    <name evidence="34" type="ORF">Syn7803US83_175</name>
    <name evidence="35" type="ORF">Syn7803US85_175</name>
    <name evidence="36" type="ORF">Syn7803US89_175</name>
    <name evidence="37" type="ORF">Syn7803US94_176</name>
    <name evidence="38" type="ORF">Syn7803US95_176</name>
</gene>
<dbReference type="Proteomes" id="UP000185375">
    <property type="component" value="Segment"/>
</dbReference>
<name>A0A0E3FU05_9CAUD</name>
<dbReference type="EMBL" id="KJ019127">
    <property type="protein sequence ID" value="AIX37957.1"/>
    <property type="molecule type" value="Genomic_DNA"/>
</dbReference>
<dbReference type="EMBL" id="KJ019120">
    <property type="protein sequence ID" value="AIX36377.1"/>
    <property type="molecule type" value="Genomic_DNA"/>
</dbReference>
<dbReference type="EMBL" id="KJ019113">
    <property type="protein sequence ID" value="AIX34875.1"/>
    <property type="molecule type" value="Genomic_DNA"/>
</dbReference>
<evidence type="ECO:0000313" key="39">
    <source>
        <dbReference type="EMBL" id="AIX39901.1"/>
    </source>
</evidence>
<proteinExistence type="predicted"/>
<dbReference type="Proteomes" id="UP000185376">
    <property type="component" value="Segment"/>
</dbReference>
<sequence>MTTKYSAAELAARDAVIQALYDNVPQNTLCELWRHYLGLRCIAETTDQKTTLGTDNITFTSDVGEYPFGAAQPVGDVGLGGLSYASDTISFGDSGISLTL</sequence>
<dbReference type="Proteomes" id="UP000185349">
    <property type="component" value="Segment"/>
</dbReference>
<evidence type="ECO:0000313" key="21">
    <source>
        <dbReference type="EMBL" id="AIX26254.1"/>
    </source>
</evidence>
<dbReference type="Proteomes" id="UP000185350">
    <property type="component" value="Segment"/>
</dbReference>
<evidence type="ECO:0000313" key="44">
    <source>
        <dbReference type="EMBL" id="AIX46874.1"/>
    </source>
</evidence>
<dbReference type="EMBL" id="KJ019164">
    <property type="protein sequence ID" value="AIX46874.1"/>
    <property type="molecule type" value="Genomic_DNA"/>
</dbReference>
<evidence type="ECO:0000313" key="38">
    <source>
        <dbReference type="EMBL" id="AIX38826.1"/>
    </source>
</evidence>
<dbReference type="EMBL" id="KJ019162">
    <property type="protein sequence ID" value="AIX46449.1"/>
    <property type="molecule type" value="Genomic_DNA"/>
</dbReference>
<dbReference type="Proteomes" id="UP000185345">
    <property type="component" value="Segment"/>
</dbReference>
<dbReference type="Proteomes" id="UP000185369">
    <property type="component" value="Segment"/>
</dbReference>
<evidence type="ECO:0000313" key="40">
    <source>
        <dbReference type="EMBL" id="AIX40538.1"/>
    </source>
</evidence>
<evidence type="ECO:0000313" key="48">
    <source>
        <dbReference type="Proteomes" id="UP000185350"/>
    </source>
</evidence>
<dbReference type="Proteomes" id="UP000185343">
    <property type="component" value="Segment"/>
</dbReference>
<evidence type="ECO:0000313" key="5">
    <source>
        <dbReference type="EMBL" id="AIX16081.1"/>
    </source>
</evidence>
<dbReference type="EMBL" id="KJ019048">
    <property type="protein sequence ID" value="AIX19197.1"/>
    <property type="molecule type" value="Genomic_DNA"/>
</dbReference>
<dbReference type="Proteomes" id="UP000185371">
    <property type="component" value="Segment"/>
</dbReference>
<dbReference type="Proteomes" id="UP000185378">
    <property type="component" value="Segment"/>
</dbReference>
<evidence type="ECO:0000313" key="45">
    <source>
        <dbReference type="EMBL" id="AIX47092.1"/>
    </source>
</evidence>
<dbReference type="Proteomes" id="UP000185370">
    <property type="component" value="Segment"/>
</dbReference>
<dbReference type="EMBL" id="KJ019121">
    <property type="protein sequence ID" value="AIX36594.1"/>
    <property type="molecule type" value="Genomic_DNA"/>
</dbReference>
<dbReference type="Proteomes" id="UP000185359">
    <property type="component" value="Segment"/>
</dbReference>
<dbReference type="Proteomes" id="UP000185386">
    <property type="component" value="Segment"/>
</dbReference>
<evidence type="ECO:0000313" key="31">
    <source>
        <dbReference type="EMBL" id="AIX36594.1"/>
    </source>
</evidence>
<dbReference type="EMBL" id="KJ019056">
    <property type="protein sequence ID" value="AIX21063.1"/>
    <property type="molecule type" value="Genomic_DNA"/>
</dbReference>
<dbReference type="Proteomes" id="UP000185368">
    <property type="component" value="Segment"/>
</dbReference>
<evidence type="ECO:0000313" key="43">
    <source>
        <dbReference type="EMBL" id="AIX46449.1"/>
    </source>
</evidence>
<dbReference type="RefSeq" id="YP_009133518.1">
    <property type="nucleotide sequence ID" value="NC_026923.1"/>
</dbReference>
<reference evidence="46 47" key="1">
    <citation type="submission" date="2013-12" db="EMBL/GenBank/DDBJ databases">
        <title>Ecological redundancy of diverse viral populations within a natural community.</title>
        <authorList>
            <person name="Gregory A.C."/>
            <person name="LaButti K."/>
            <person name="Copeland A."/>
            <person name="Woyke T."/>
            <person name="Sullivan M.B."/>
        </authorList>
    </citation>
    <scope>NUCLEOTIDE SEQUENCE [LARGE SCALE GENOMIC DNA]</scope>
    <source>
        <strain evidence="39">Syn7803C102</strain>
        <strain evidence="40">Syn7803C108</strain>
        <strain evidence="41">Syn7803C109</strain>
        <strain evidence="42">Syn7803C35</strain>
        <strain evidence="43">Syn7803C37</strain>
        <strain evidence="44">Syn7803C39</strain>
        <strain evidence="45">Syn7803C40</strain>
        <strain evidence="1">Syn7803C45</strain>
        <strain evidence="2">Syn7803C46</strain>
        <strain evidence="3">Syn7803C48</strain>
        <strain evidence="4">Syn7803C49</strain>
        <strain evidence="5">Syn7803C54</strain>
        <strain evidence="6">Syn7803C55</strain>
        <strain evidence="7">Syn7803C57</strain>
        <strain evidence="8">Syn7803C72</strain>
        <strain evidence="9">Syn7803C73</strain>
        <strain evidence="10">Syn7803C75</strain>
        <strain evidence="11">Syn7803C77</strain>
        <strain evidence="12">Syn7803C88</strain>
        <strain evidence="13">Syn7803C89</strain>
        <strain evidence="14">Syn7803C93</strain>
        <strain evidence="15">Syn7803US104</strain>
        <strain evidence="16">Syn7803US108</strain>
        <strain evidence="17">Syn7803US109</strain>
        <strain evidence="18">Syn7803US110</strain>
        <strain evidence="19">Syn7803US111</strain>
        <strain evidence="20">Syn7803US113</strain>
        <strain evidence="21">Syn7803US115</strain>
        <strain evidence="22">Syn7803US116</strain>
        <strain evidence="23">Syn7803US122</strain>
        <strain evidence="25">Syn7803US5</strain>
        <strain evidence="24">Syn7803US59</strain>
        <strain evidence="26">Syn7803US61</strain>
        <strain evidence="27">Syn7803US63</strain>
        <strain evidence="28">Syn7803US64</strain>
        <strain evidence="29">Syn7803US65</strain>
        <strain evidence="30">Syn7803US71</strain>
        <strain evidence="31">Syn7803US78</strain>
        <strain evidence="32">Syn7803US80</strain>
        <strain evidence="33">Syn7803US82</strain>
        <strain evidence="34">Syn7803US83</strain>
        <strain evidence="35">Syn7803US85</strain>
        <strain evidence="36">Syn7803US89</strain>
        <strain evidence="37">Syn7803US94</strain>
        <strain evidence="38">Syn7803US95</strain>
    </source>
</reference>
<dbReference type="EMBL" id="KJ019140">
    <property type="protein sequence ID" value="AIX40756.1"/>
    <property type="molecule type" value="Genomic_DNA"/>
</dbReference>
<dbReference type="Proteomes" id="UP000185384">
    <property type="component" value="Segment"/>
</dbReference>
<dbReference type="EMBL" id="KJ019029">
    <property type="protein sequence ID" value="AIX15006.1"/>
    <property type="molecule type" value="Genomic_DNA"/>
</dbReference>
<dbReference type="Proteomes" id="UP000185353">
    <property type="component" value="Segment"/>
</dbReference>
<dbReference type="EMBL" id="KJ019115">
    <property type="protein sequence ID" value="AIX35298.1"/>
    <property type="molecule type" value="Genomic_DNA"/>
</dbReference>